<evidence type="ECO:0000256" key="1">
    <source>
        <dbReference type="SAM" id="Phobius"/>
    </source>
</evidence>
<feature type="transmembrane region" description="Helical" evidence="1">
    <location>
        <begin position="84"/>
        <end position="107"/>
    </location>
</feature>
<feature type="transmembrane region" description="Helical" evidence="1">
    <location>
        <begin position="208"/>
        <end position="232"/>
    </location>
</feature>
<reference evidence="2" key="1">
    <citation type="submission" date="2022-09" db="EMBL/GenBank/DDBJ databases">
        <title>Actin cytoskeleton and complex cell architecture in an #Asgard archaeon.</title>
        <authorList>
            <person name="Ponce Toledo R.I."/>
            <person name="Schleper C."/>
            <person name="Rodrigues Oliveira T."/>
            <person name="Wollweber F."/>
            <person name="Xu J."/>
            <person name="Rittmann S."/>
            <person name="Klingl A."/>
            <person name="Pilhofer M."/>
        </authorList>
    </citation>
    <scope>NUCLEOTIDE SEQUENCE</scope>
    <source>
        <strain evidence="2">B-35</strain>
    </source>
</reference>
<feature type="transmembrane region" description="Helical" evidence="1">
    <location>
        <begin position="162"/>
        <end position="187"/>
    </location>
</feature>
<dbReference type="Proteomes" id="UP001208689">
    <property type="component" value="Chromosome"/>
</dbReference>
<keyword evidence="1" id="KW-1133">Transmembrane helix</keyword>
<evidence type="ECO:0008006" key="4">
    <source>
        <dbReference type="Google" id="ProtNLM"/>
    </source>
</evidence>
<organism evidence="2 3">
    <name type="scientific">Candidatus Lokiarchaeum ossiferum</name>
    <dbReference type="NCBI Taxonomy" id="2951803"/>
    <lineage>
        <taxon>Archaea</taxon>
        <taxon>Promethearchaeati</taxon>
        <taxon>Promethearchaeota</taxon>
        <taxon>Promethearchaeia</taxon>
        <taxon>Promethearchaeales</taxon>
        <taxon>Promethearchaeaceae</taxon>
        <taxon>Candidatus Lokiarchaeum</taxon>
    </lineage>
</organism>
<accession>A0ABY6HSA2</accession>
<evidence type="ECO:0000313" key="2">
    <source>
        <dbReference type="EMBL" id="UYP46296.1"/>
    </source>
</evidence>
<evidence type="ECO:0000313" key="3">
    <source>
        <dbReference type="Proteomes" id="UP001208689"/>
    </source>
</evidence>
<protein>
    <recommendedName>
        <fullName evidence="4">Glycerophosphoryl diester phosphodiesterase membrane domain-containing protein</fullName>
    </recommendedName>
</protein>
<proteinExistence type="predicted"/>
<dbReference type="EMBL" id="CP104013">
    <property type="protein sequence ID" value="UYP46296.1"/>
    <property type="molecule type" value="Genomic_DNA"/>
</dbReference>
<keyword evidence="3" id="KW-1185">Reference proteome</keyword>
<name>A0ABY6HSA2_9ARCH</name>
<keyword evidence="1" id="KW-0472">Membrane</keyword>
<sequence>MSTTPLPNSIIPNQTENPSVTDIKVSWRSLKQNIKAFLGIASFSLGATFLCMIFVTVIVLIVLLNMYDSSIVYDELYTTLITYFMLPIELIILWGFFGSGYGLAYDIMSSGDGFAEAKSGFLYFQKFWWQYIVLALISNISVFLTIFPAIPISNMSLLQQFLYFFSVHLLTFATNTIFFLTFPSLTAQGSFIKCFKENFAILRNHFKRVVSSMGLIYLILNLPIGILSSVYFSNLNYFDGSPTIITTVFMILATLFGYSIVNPMWNLVATRVYNSFTEMDDGITIKTLF</sequence>
<gene>
    <name evidence="2" type="ORF">NEF87_002581</name>
</gene>
<feature type="transmembrane region" description="Helical" evidence="1">
    <location>
        <begin position="244"/>
        <end position="261"/>
    </location>
</feature>
<feature type="transmembrane region" description="Helical" evidence="1">
    <location>
        <begin position="36"/>
        <end position="64"/>
    </location>
</feature>
<keyword evidence="1" id="KW-0812">Transmembrane</keyword>
<feature type="transmembrane region" description="Helical" evidence="1">
    <location>
        <begin position="128"/>
        <end position="150"/>
    </location>
</feature>